<protein>
    <recommendedName>
        <fullName evidence="5">Small ribosomal subunit protein eS1</fullName>
    </recommendedName>
</protein>
<dbReference type="HAMAP" id="MF_03122">
    <property type="entry name" value="Ribosomal_eS1_euk"/>
    <property type="match status" value="1"/>
</dbReference>
<keyword evidence="2 5" id="KW-0963">Cytoplasm</keyword>
<feature type="compositionally biased region" description="Basic residues" evidence="7">
    <location>
        <begin position="1"/>
        <end position="18"/>
    </location>
</feature>
<sequence>MAVGKNKRISKGKKGGKKKVSDPFAKKDWYDIKAPSVFSQRNVGKTLVTRTQGTKIASDGLKGRVFEVSLADLNNDEDQAFRKMKLRAEDVQGKNVLTNFYGMDFTTDKLRSLVRKWQSLIEANVDVKTTDNYTLRVFAIAFTKKRQNQIKRTCYAQTAQIRQIRKKMVEIITRETQSCDLKELVQKFIPEVIGKEIEKATAGIYPLQNTFIRKVKILKSPKFDLGKLMEVHGDYSEDTGAKIDRPVGDEAAAEGEAAEPQEVVGA</sequence>
<keyword evidence="3 5" id="KW-0689">Ribosomal protein</keyword>
<dbReference type="PANTHER" id="PTHR11830">
    <property type="entry name" value="40S RIBOSOMAL PROTEIN S3A"/>
    <property type="match status" value="1"/>
</dbReference>
<comment type="similarity">
    <text evidence="5 6">Belongs to the eukaryotic ribosomal protein eS1 family.</text>
</comment>
<dbReference type="GO" id="GO:0006412">
    <property type="term" value="P:translation"/>
    <property type="evidence" value="ECO:0007669"/>
    <property type="project" value="UniProtKB-UniRule"/>
</dbReference>
<evidence type="ECO:0000256" key="4">
    <source>
        <dbReference type="ARBA" id="ARBA00023274"/>
    </source>
</evidence>
<proteinExistence type="inferred from homology"/>
<dbReference type="EMBL" id="DF237092">
    <property type="protein sequence ID" value="GAQ83309.1"/>
    <property type="molecule type" value="Genomic_DNA"/>
</dbReference>
<dbReference type="InterPro" id="IPR001593">
    <property type="entry name" value="Ribosomal_eS1"/>
</dbReference>
<accession>A0A1Y1I1J1</accession>
<dbReference type="SMART" id="SM01397">
    <property type="entry name" value="Ribosomal_S3Ae"/>
    <property type="match status" value="1"/>
</dbReference>
<evidence type="ECO:0000313" key="8">
    <source>
        <dbReference type="EMBL" id="GAQ83309.1"/>
    </source>
</evidence>
<dbReference type="GO" id="GO:0005829">
    <property type="term" value="C:cytosol"/>
    <property type="evidence" value="ECO:0000318"/>
    <property type="project" value="GO_Central"/>
</dbReference>
<evidence type="ECO:0000256" key="2">
    <source>
        <dbReference type="ARBA" id="ARBA00022490"/>
    </source>
</evidence>
<dbReference type="OMA" id="TRFKGHE"/>
<feature type="region of interest" description="Disordered" evidence="7">
    <location>
        <begin position="238"/>
        <end position="266"/>
    </location>
</feature>
<dbReference type="Proteomes" id="UP000054558">
    <property type="component" value="Unassembled WGS sequence"/>
</dbReference>
<evidence type="ECO:0000256" key="7">
    <source>
        <dbReference type="SAM" id="MobiDB-lite"/>
    </source>
</evidence>
<gene>
    <name evidence="8" type="ORF">KFL_001430140</name>
</gene>
<dbReference type="STRING" id="105231.A0A1Y1I1J1"/>
<evidence type="ECO:0000256" key="3">
    <source>
        <dbReference type="ARBA" id="ARBA00022980"/>
    </source>
</evidence>
<dbReference type="Pfam" id="PF01015">
    <property type="entry name" value="Ribosomal_S3Ae"/>
    <property type="match status" value="1"/>
</dbReference>
<evidence type="ECO:0000313" key="9">
    <source>
        <dbReference type="Proteomes" id="UP000054558"/>
    </source>
</evidence>
<reference evidence="8 9" key="1">
    <citation type="journal article" date="2014" name="Nat. Commun.">
        <title>Klebsormidium flaccidum genome reveals primary factors for plant terrestrial adaptation.</title>
        <authorList>
            <person name="Hori K."/>
            <person name="Maruyama F."/>
            <person name="Fujisawa T."/>
            <person name="Togashi T."/>
            <person name="Yamamoto N."/>
            <person name="Seo M."/>
            <person name="Sato S."/>
            <person name="Yamada T."/>
            <person name="Mori H."/>
            <person name="Tajima N."/>
            <person name="Moriyama T."/>
            <person name="Ikeuchi M."/>
            <person name="Watanabe M."/>
            <person name="Wada H."/>
            <person name="Kobayashi K."/>
            <person name="Saito M."/>
            <person name="Masuda T."/>
            <person name="Sasaki-Sekimoto Y."/>
            <person name="Mashiguchi K."/>
            <person name="Awai K."/>
            <person name="Shimojima M."/>
            <person name="Masuda S."/>
            <person name="Iwai M."/>
            <person name="Nobusawa T."/>
            <person name="Narise T."/>
            <person name="Kondo S."/>
            <person name="Saito H."/>
            <person name="Sato R."/>
            <person name="Murakawa M."/>
            <person name="Ihara Y."/>
            <person name="Oshima-Yamada Y."/>
            <person name="Ohtaka K."/>
            <person name="Satoh M."/>
            <person name="Sonobe K."/>
            <person name="Ishii M."/>
            <person name="Ohtani R."/>
            <person name="Kanamori-Sato M."/>
            <person name="Honoki R."/>
            <person name="Miyazaki D."/>
            <person name="Mochizuki H."/>
            <person name="Umetsu J."/>
            <person name="Higashi K."/>
            <person name="Shibata D."/>
            <person name="Kamiya Y."/>
            <person name="Sato N."/>
            <person name="Nakamura Y."/>
            <person name="Tabata S."/>
            <person name="Ida S."/>
            <person name="Kurokawa K."/>
            <person name="Ohta H."/>
        </authorList>
    </citation>
    <scope>NUCLEOTIDE SEQUENCE [LARGE SCALE GENOMIC DNA]</scope>
    <source>
        <strain evidence="8 9">NIES-2285</strain>
    </source>
</reference>
<keyword evidence="4 5" id="KW-0687">Ribonucleoprotein</keyword>
<evidence type="ECO:0000256" key="6">
    <source>
        <dbReference type="RuleBase" id="RU000668"/>
    </source>
</evidence>
<evidence type="ECO:0000256" key="1">
    <source>
        <dbReference type="ARBA" id="ARBA00004496"/>
    </source>
</evidence>
<comment type="subunit">
    <text evidence="5">Component of the small ribosomal subunit. Mature ribosomes consist of a small (40S) and a large (60S) subunit. The 40S subunit contains about 33 different proteins and 1 molecule of RNA (18S). The 60S subunit contains about 49 different proteins and 3 molecules of RNA (25S, 5.8S and 5S).</text>
</comment>
<dbReference type="OrthoDB" id="9834376at2759"/>
<dbReference type="GO" id="GO:0003735">
    <property type="term" value="F:structural constituent of ribosome"/>
    <property type="evidence" value="ECO:0007669"/>
    <property type="project" value="UniProtKB-UniRule"/>
</dbReference>
<dbReference type="AlphaFoldDB" id="A0A1Y1I1J1"/>
<feature type="compositionally biased region" description="Basic and acidic residues" evidence="7">
    <location>
        <begin position="238"/>
        <end position="248"/>
    </location>
</feature>
<dbReference type="PROSITE" id="PS01191">
    <property type="entry name" value="RIBOSOMAL_S3AE"/>
    <property type="match status" value="1"/>
</dbReference>
<keyword evidence="9" id="KW-1185">Reference proteome</keyword>
<feature type="initiator methionine" description="Removed" evidence="5">
    <location>
        <position position="1"/>
    </location>
</feature>
<dbReference type="InterPro" id="IPR018281">
    <property type="entry name" value="Ribosomal_eS1_CS"/>
</dbReference>
<comment type="subcellular location">
    <subcellularLocation>
        <location evidence="1 5">Cytoplasm</location>
    </subcellularLocation>
</comment>
<name>A0A1Y1I1J1_KLENI</name>
<evidence type="ECO:0000256" key="5">
    <source>
        <dbReference type="HAMAP-Rule" id="MF_03122"/>
    </source>
</evidence>
<organism evidence="8 9">
    <name type="scientific">Klebsormidium nitens</name>
    <name type="common">Green alga</name>
    <name type="synonym">Ulothrix nitens</name>
    <dbReference type="NCBI Taxonomy" id="105231"/>
    <lineage>
        <taxon>Eukaryota</taxon>
        <taxon>Viridiplantae</taxon>
        <taxon>Streptophyta</taxon>
        <taxon>Klebsormidiophyceae</taxon>
        <taxon>Klebsormidiales</taxon>
        <taxon>Klebsormidiaceae</taxon>
        <taxon>Klebsormidium</taxon>
    </lineage>
</organism>
<dbReference type="InterPro" id="IPR027500">
    <property type="entry name" value="Ribosomal_eS1_euk"/>
</dbReference>
<feature type="region of interest" description="Disordered" evidence="7">
    <location>
        <begin position="1"/>
        <end position="22"/>
    </location>
</feature>
<dbReference type="GO" id="GO:0022627">
    <property type="term" value="C:cytosolic small ribosomal subunit"/>
    <property type="evidence" value="ECO:0007669"/>
    <property type="project" value="UniProtKB-UniRule"/>
</dbReference>